<accession>A0ACC2ANK4</accession>
<comment type="caution">
    <text evidence="1">The sequence shown here is derived from an EMBL/GenBank/DDBJ whole genome shotgun (WGS) entry which is preliminary data.</text>
</comment>
<protein>
    <submittedName>
        <fullName evidence="1">Uncharacterized protein</fullName>
    </submittedName>
</protein>
<reference evidence="2" key="1">
    <citation type="journal article" date="2024" name="Proc. Natl. Acad. Sci. U.S.A.">
        <title>Extraordinary preservation of gene collinearity over three hundred million years revealed in homosporous lycophytes.</title>
        <authorList>
            <person name="Li C."/>
            <person name="Wickell D."/>
            <person name="Kuo L.Y."/>
            <person name="Chen X."/>
            <person name="Nie B."/>
            <person name="Liao X."/>
            <person name="Peng D."/>
            <person name="Ji J."/>
            <person name="Jenkins J."/>
            <person name="Williams M."/>
            <person name="Shu S."/>
            <person name="Plott C."/>
            <person name="Barry K."/>
            <person name="Rajasekar S."/>
            <person name="Grimwood J."/>
            <person name="Han X."/>
            <person name="Sun S."/>
            <person name="Hou Z."/>
            <person name="He W."/>
            <person name="Dai G."/>
            <person name="Sun C."/>
            <person name="Schmutz J."/>
            <person name="Leebens-Mack J.H."/>
            <person name="Li F.W."/>
            <person name="Wang L."/>
        </authorList>
    </citation>
    <scope>NUCLEOTIDE SEQUENCE [LARGE SCALE GENOMIC DNA]</scope>
    <source>
        <strain evidence="2">cv. PW_Plant_1</strain>
    </source>
</reference>
<evidence type="ECO:0000313" key="2">
    <source>
        <dbReference type="Proteomes" id="UP001162992"/>
    </source>
</evidence>
<name>A0ACC2ANK4_DIPCM</name>
<gene>
    <name evidence="1" type="ORF">O6H91_20G024000</name>
</gene>
<organism evidence="1 2">
    <name type="scientific">Diphasiastrum complanatum</name>
    <name type="common">Issler's clubmoss</name>
    <name type="synonym">Lycopodium complanatum</name>
    <dbReference type="NCBI Taxonomy" id="34168"/>
    <lineage>
        <taxon>Eukaryota</taxon>
        <taxon>Viridiplantae</taxon>
        <taxon>Streptophyta</taxon>
        <taxon>Embryophyta</taxon>
        <taxon>Tracheophyta</taxon>
        <taxon>Lycopodiopsida</taxon>
        <taxon>Lycopodiales</taxon>
        <taxon>Lycopodiaceae</taxon>
        <taxon>Lycopodioideae</taxon>
        <taxon>Diphasiastrum</taxon>
    </lineage>
</organism>
<dbReference type="EMBL" id="CM055111">
    <property type="protein sequence ID" value="KAJ7519124.1"/>
    <property type="molecule type" value="Genomic_DNA"/>
</dbReference>
<dbReference type="Proteomes" id="UP001162992">
    <property type="component" value="Chromosome 20"/>
</dbReference>
<keyword evidence="2" id="KW-1185">Reference proteome</keyword>
<evidence type="ECO:0000313" key="1">
    <source>
        <dbReference type="EMBL" id="KAJ7519124.1"/>
    </source>
</evidence>
<sequence length="356" mass="39471">MGATCSRQIDCYAQIGSALSQQDDALLTYVDVGEHAYGEFSMAAVQANALQEDQSQVEVCSYGTFIGIHDGHGGVEAARYIKDHLFLKTEQYALEHGGMSCDVLRKAFIATEEGFLSLVTKSWLKMPELASAGSCSLVGVIRGGMLYVANLGDSRAVLGCAGKAGRTIEPEQLSTEHNASIEVVREELRTLHPDDADIVVLKHGVWRIKGIIQVSRSIGDVYLKKPEFNKEPLRAKFRLSEPLQRPVLTAEPSISVHKLRPQDEFIIFASDGLWEHLTNEKAVEIVYNHPHEGVAKSLVKAAIQEAAKKREIRYSDLLKVDRGIRRYFHDDISVIVVFLDYDLMSKKTSSRTELPG</sequence>
<proteinExistence type="predicted"/>